<accession>A0A3G9GEI0</accession>
<dbReference type="OrthoDB" id="8596448at2"/>
<sequence>MAEPKSKVAPAVPAEGEAQQDAGTQIEQQQAADAATPPVDSQNADQGVASDNQEEQEPAPQVEQQATQDAAPAEAVAGLFEPNAIEVVAKCESFRRAGRVFSREVSKIRLAELTEDEFKLLYDEPMLAVQLTHLAEED</sequence>
<reference evidence="3" key="1">
    <citation type="journal article" date="2017" name="Biotechnol. Biofuels">
        <title>Evaluation of environmental bacterial communities as a factor affecting the growth of duckweed Lemna minor.</title>
        <authorList>
            <person name="Ishizawa H."/>
            <person name="Kuroda M."/>
            <person name="Morikawa M."/>
            <person name="Ike M."/>
        </authorList>
    </citation>
    <scope>NUCLEOTIDE SEQUENCE [LARGE SCALE GENOMIC DNA]</scope>
    <source>
        <strain evidence="3">H3</strain>
    </source>
</reference>
<dbReference type="AlphaFoldDB" id="A0A3G9GEI0"/>
<reference evidence="2 3" key="2">
    <citation type="journal article" date="2017" name="Genome Announc.">
        <title>Draft genome sequence of Aquitalea magnusonii strain H3, a plant growth-promoting bacterium of duckweed Lemna minor.</title>
        <authorList>
            <person name="Ishizawa H."/>
            <person name="Kuroda M."/>
            <person name="Ike M."/>
        </authorList>
    </citation>
    <scope>NUCLEOTIDE SEQUENCE [LARGE SCALE GENOMIC DNA]</scope>
    <source>
        <strain evidence="2 3">H3</strain>
    </source>
</reference>
<dbReference type="RefSeq" id="WP_089084505.1">
    <property type="nucleotide sequence ID" value="NZ_AP018823.1"/>
</dbReference>
<feature type="compositionally biased region" description="Polar residues" evidence="1">
    <location>
        <begin position="39"/>
        <end position="51"/>
    </location>
</feature>
<feature type="compositionally biased region" description="Polar residues" evidence="1">
    <location>
        <begin position="21"/>
        <end position="31"/>
    </location>
</feature>
<dbReference type="Proteomes" id="UP000198290">
    <property type="component" value="Chromosome"/>
</dbReference>
<dbReference type="EMBL" id="AP018823">
    <property type="protein sequence ID" value="BBF86280.1"/>
    <property type="molecule type" value="Genomic_DNA"/>
</dbReference>
<dbReference type="KEGG" id="amah:DLM_2679"/>
<evidence type="ECO:0000256" key="1">
    <source>
        <dbReference type="SAM" id="MobiDB-lite"/>
    </source>
</evidence>
<dbReference type="SUPFAM" id="SSF160059">
    <property type="entry name" value="PriA/YqbF domain"/>
    <property type="match status" value="1"/>
</dbReference>
<protein>
    <recommendedName>
        <fullName evidence="4">Mu-like prophage FluMu N-terminal domain-containing protein</fullName>
    </recommendedName>
</protein>
<reference evidence="3" key="3">
    <citation type="journal article" date="2017" name="Plant Physiol. Biochem.">
        <title>Differential oxidative and antioxidative response of duckweed Lemna minor toward plant growth promoting/inhibiting bacteria.</title>
        <authorList>
            <person name="Ishizawa H."/>
            <person name="Kuroda M."/>
            <person name="Morikawa M."/>
            <person name="Ike M."/>
        </authorList>
    </citation>
    <scope>NUCLEOTIDE SEQUENCE [LARGE SCALE GENOMIC DNA]</scope>
    <source>
        <strain evidence="3">H3</strain>
    </source>
</reference>
<proteinExistence type="predicted"/>
<evidence type="ECO:0000313" key="3">
    <source>
        <dbReference type="Proteomes" id="UP000198290"/>
    </source>
</evidence>
<evidence type="ECO:0008006" key="4">
    <source>
        <dbReference type="Google" id="ProtNLM"/>
    </source>
</evidence>
<gene>
    <name evidence="2" type="ORF">DLM_2679</name>
</gene>
<dbReference type="Gene3D" id="3.40.5.80">
    <property type="match status" value="1"/>
</dbReference>
<keyword evidence="3" id="KW-1185">Reference proteome</keyword>
<feature type="compositionally biased region" description="Low complexity" evidence="1">
    <location>
        <begin position="58"/>
        <end position="68"/>
    </location>
</feature>
<organism evidence="2 3">
    <name type="scientific">Aquitalea magnusonii</name>
    <dbReference type="NCBI Taxonomy" id="332411"/>
    <lineage>
        <taxon>Bacteria</taxon>
        <taxon>Pseudomonadati</taxon>
        <taxon>Pseudomonadota</taxon>
        <taxon>Betaproteobacteria</taxon>
        <taxon>Neisseriales</taxon>
        <taxon>Chromobacteriaceae</taxon>
        <taxon>Aquitalea</taxon>
    </lineage>
</organism>
<evidence type="ECO:0000313" key="2">
    <source>
        <dbReference type="EMBL" id="BBF86280.1"/>
    </source>
</evidence>
<name>A0A3G9GEI0_9NEIS</name>
<feature type="region of interest" description="Disordered" evidence="1">
    <location>
        <begin position="1"/>
        <end position="75"/>
    </location>
</feature>